<dbReference type="GeneID" id="54573670"/>
<dbReference type="RefSeq" id="XP_033676346.1">
    <property type="nucleotide sequence ID" value="XM_033820340.1"/>
</dbReference>
<name>A0A6A6HU81_9PLEO</name>
<organism evidence="1 2">
    <name type="scientific">Trematosphaeria pertusa</name>
    <dbReference type="NCBI Taxonomy" id="390896"/>
    <lineage>
        <taxon>Eukaryota</taxon>
        <taxon>Fungi</taxon>
        <taxon>Dikarya</taxon>
        <taxon>Ascomycota</taxon>
        <taxon>Pezizomycotina</taxon>
        <taxon>Dothideomycetes</taxon>
        <taxon>Pleosporomycetidae</taxon>
        <taxon>Pleosporales</taxon>
        <taxon>Massarineae</taxon>
        <taxon>Trematosphaeriaceae</taxon>
        <taxon>Trematosphaeria</taxon>
    </lineage>
</organism>
<evidence type="ECO:0000313" key="1">
    <source>
        <dbReference type="EMBL" id="KAF2241342.1"/>
    </source>
</evidence>
<reference evidence="1" key="1">
    <citation type="journal article" date="2020" name="Stud. Mycol.">
        <title>101 Dothideomycetes genomes: a test case for predicting lifestyles and emergence of pathogens.</title>
        <authorList>
            <person name="Haridas S."/>
            <person name="Albert R."/>
            <person name="Binder M."/>
            <person name="Bloem J."/>
            <person name="Labutti K."/>
            <person name="Salamov A."/>
            <person name="Andreopoulos B."/>
            <person name="Baker S."/>
            <person name="Barry K."/>
            <person name="Bills G."/>
            <person name="Bluhm B."/>
            <person name="Cannon C."/>
            <person name="Castanera R."/>
            <person name="Culley D."/>
            <person name="Daum C."/>
            <person name="Ezra D."/>
            <person name="Gonzalez J."/>
            <person name="Henrissat B."/>
            <person name="Kuo A."/>
            <person name="Liang C."/>
            <person name="Lipzen A."/>
            <person name="Lutzoni F."/>
            <person name="Magnuson J."/>
            <person name="Mondo S."/>
            <person name="Nolan M."/>
            <person name="Ohm R."/>
            <person name="Pangilinan J."/>
            <person name="Park H.-J."/>
            <person name="Ramirez L."/>
            <person name="Alfaro M."/>
            <person name="Sun H."/>
            <person name="Tritt A."/>
            <person name="Yoshinaga Y."/>
            <person name="Zwiers L.-H."/>
            <person name="Turgeon B."/>
            <person name="Goodwin S."/>
            <person name="Spatafora J."/>
            <person name="Crous P."/>
            <person name="Grigoriev I."/>
        </authorList>
    </citation>
    <scope>NUCLEOTIDE SEQUENCE</scope>
    <source>
        <strain evidence="1">CBS 122368</strain>
    </source>
</reference>
<sequence>MCAGDNFACFSALPPELRLLVWEHALSVWTVWAAAPNSAAGSHLTANRLPFTMAFVGPVPYLAGLSCREARRLLERSYVKPVLGPRGTATIGDVYWVDLKKTVVYLGGGFNAIAVLDSFSAGGLSKFEHVGLSWYRFQRLARTCQRLAALCPGIRTVIIQRSESEIATNNSTYKPLSLETAAGFANIAEKSGPELGYEQLDTHHLRALLLDYFGDSPPMFHLLPPGSV</sequence>
<gene>
    <name evidence="1" type="ORF">BU26DRAFT_176574</name>
</gene>
<protein>
    <submittedName>
        <fullName evidence="1">Uncharacterized protein</fullName>
    </submittedName>
</protein>
<proteinExistence type="predicted"/>
<dbReference type="EMBL" id="ML987212">
    <property type="protein sequence ID" value="KAF2241342.1"/>
    <property type="molecule type" value="Genomic_DNA"/>
</dbReference>
<dbReference type="OrthoDB" id="3473305at2759"/>
<dbReference type="AlphaFoldDB" id="A0A6A6HU81"/>
<keyword evidence="2" id="KW-1185">Reference proteome</keyword>
<evidence type="ECO:0000313" key="2">
    <source>
        <dbReference type="Proteomes" id="UP000800094"/>
    </source>
</evidence>
<accession>A0A6A6HU81</accession>
<dbReference type="Proteomes" id="UP000800094">
    <property type="component" value="Unassembled WGS sequence"/>
</dbReference>